<accession>A0A8J2SJF4</accession>
<sequence length="142" mass="14893">MVGSTVLSVMYSIGWPSAPPPPLQVATLPFTLMTGTAAMSASASLRWGFTYSTGLPPLVPRARTAAGARARAAASFGAWPRHARHHAPDQRPTAFGSDAMVSRERFLELLAASAGEAVLAQLRPPLAPAWLATAATESEELL</sequence>
<name>A0A8J2SJF4_9STRA</name>
<keyword evidence="2" id="KW-1185">Reference proteome</keyword>
<dbReference type="EMBL" id="CAKKNE010000002">
    <property type="protein sequence ID" value="CAH0368027.1"/>
    <property type="molecule type" value="Genomic_DNA"/>
</dbReference>
<protein>
    <submittedName>
        <fullName evidence="1">Uncharacterized protein</fullName>
    </submittedName>
</protein>
<evidence type="ECO:0000313" key="1">
    <source>
        <dbReference type="EMBL" id="CAH0368027.1"/>
    </source>
</evidence>
<dbReference type="Proteomes" id="UP000789595">
    <property type="component" value="Unassembled WGS sequence"/>
</dbReference>
<proteinExistence type="predicted"/>
<comment type="caution">
    <text evidence="1">The sequence shown here is derived from an EMBL/GenBank/DDBJ whole genome shotgun (WGS) entry which is preliminary data.</text>
</comment>
<organism evidence="1 2">
    <name type="scientific">Pelagomonas calceolata</name>
    <dbReference type="NCBI Taxonomy" id="35677"/>
    <lineage>
        <taxon>Eukaryota</taxon>
        <taxon>Sar</taxon>
        <taxon>Stramenopiles</taxon>
        <taxon>Ochrophyta</taxon>
        <taxon>Pelagophyceae</taxon>
        <taxon>Pelagomonadales</taxon>
        <taxon>Pelagomonadaceae</taxon>
        <taxon>Pelagomonas</taxon>
    </lineage>
</organism>
<dbReference type="AlphaFoldDB" id="A0A8J2SJF4"/>
<evidence type="ECO:0000313" key="2">
    <source>
        <dbReference type="Proteomes" id="UP000789595"/>
    </source>
</evidence>
<gene>
    <name evidence="1" type="ORF">PECAL_2P10750</name>
</gene>
<reference evidence="1" key="1">
    <citation type="submission" date="2021-11" db="EMBL/GenBank/DDBJ databases">
        <authorList>
            <consortium name="Genoscope - CEA"/>
            <person name="William W."/>
        </authorList>
    </citation>
    <scope>NUCLEOTIDE SEQUENCE</scope>
</reference>